<protein>
    <submittedName>
        <fullName evidence="5">Lsr2 family protein</fullName>
    </submittedName>
</protein>
<feature type="region of interest" description="Disordered" evidence="2">
    <location>
        <begin position="58"/>
        <end position="78"/>
    </location>
</feature>
<dbReference type="RefSeq" id="WP_195000221.1">
    <property type="nucleotide sequence ID" value="NZ_JADLQN010000001.1"/>
</dbReference>
<sequence length="114" mass="12429">MARKVTVLLVDDIDGTSVADETVAFALDGVHYELDLAASNAEQLRATFAQWTPYARRVGKAPGSKTTTKARRDGEQDQTLAIRKWAQSEGLQVSSRGRVSAKVVEAYHRANPQG</sequence>
<gene>
    <name evidence="5" type="ORF">IU449_01790</name>
</gene>
<feature type="domain" description="Lsr2 DNA-binding" evidence="4">
    <location>
        <begin position="76"/>
        <end position="110"/>
    </location>
</feature>
<organism evidence="5 6">
    <name type="scientific">Nocardia higoensis</name>
    <dbReference type="NCBI Taxonomy" id="228599"/>
    <lineage>
        <taxon>Bacteria</taxon>
        <taxon>Bacillati</taxon>
        <taxon>Actinomycetota</taxon>
        <taxon>Actinomycetes</taxon>
        <taxon>Mycobacteriales</taxon>
        <taxon>Nocardiaceae</taxon>
        <taxon>Nocardia</taxon>
    </lineage>
</organism>
<dbReference type="Proteomes" id="UP000707731">
    <property type="component" value="Unassembled WGS sequence"/>
</dbReference>
<comment type="caution">
    <text evidence="5">The sequence shown here is derived from an EMBL/GenBank/DDBJ whole genome shotgun (WGS) entry which is preliminary data.</text>
</comment>
<evidence type="ECO:0000256" key="2">
    <source>
        <dbReference type="SAM" id="MobiDB-lite"/>
    </source>
</evidence>
<evidence type="ECO:0000313" key="5">
    <source>
        <dbReference type="EMBL" id="MBF6353290.1"/>
    </source>
</evidence>
<evidence type="ECO:0000256" key="1">
    <source>
        <dbReference type="ARBA" id="ARBA00023125"/>
    </source>
</evidence>
<name>A0ABS0D481_9NOCA</name>
<accession>A0ABS0D481</accession>
<dbReference type="Gene3D" id="3.30.60.230">
    <property type="entry name" value="Lsr2, dimerization domain"/>
    <property type="match status" value="1"/>
</dbReference>
<dbReference type="InterPro" id="IPR042261">
    <property type="entry name" value="Lsr2-like_dimerization"/>
</dbReference>
<feature type="domain" description="Lsr2 dimerization" evidence="3">
    <location>
        <begin position="1"/>
        <end position="59"/>
    </location>
</feature>
<dbReference type="Pfam" id="PF11774">
    <property type="entry name" value="Lsr2"/>
    <property type="match status" value="1"/>
</dbReference>
<dbReference type="Pfam" id="PF23359">
    <property type="entry name" value="Lsr2_DNA-bd"/>
    <property type="match status" value="1"/>
</dbReference>
<dbReference type="EMBL" id="JADLQN010000001">
    <property type="protein sequence ID" value="MBF6353290.1"/>
    <property type="molecule type" value="Genomic_DNA"/>
</dbReference>
<evidence type="ECO:0000259" key="3">
    <source>
        <dbReference type="Pfam" id="PF11774"/>
    </source>
</evidence>
<evidence type="ECO:0000259" key="4">
    <source>
        <dbReference type="Pfam" id="PF23359"/>
    </source>
</evidence>
<dbReference type="InterPro" id="IPR024412">
    <property type="entry name" value="Lsr2_dim_dom"/>
</dbReference>
<dbReference type="Gene3D" id="4.10.320.10">
    <property type="entry name" value="E3-binding domain"/>
    <property type="match status" value="1"/>
</dbReference>
<reference evidence="5 6" key="1">
    <citation type="submission" date="2020-10" db="EMBL/GenBank/DDBJ databases">
        <title>Identification of Nocardia species via Next-generation sequencing and recognition of intraspecies genetic diversity.</title>
        <authorList>
            <person name="Li P."/>
            <person name="Li P."/>
            <person name="Lu B."/>
        </authorList>
    </citation>
    <scope>NUCLEOTIDE SEQUENCE [LARGE SCALE GENOMIC DNA]</scope>
    <source>
        <strain evidence="5 6">BJ06-0143</strain>
    </source>
</reference>
<keyword evidence="6" id="KW-1185">Reference proteome</keyword>
<evidence type="ECO:0000313" key="6">
    <source>
        <dbReference type="Proteomes" id="UP000707731"/>
    </source>
</evidence>
<proteinExistence type="predicted"/>
<dbReference type="InterPro" id="IPR055370">
    <property type="entry name" value="Lsr2_DNA-bd"/>
</dbReference>
<dbReference type="InterPro" id="IPR036625">
    <property type="entry name" value="E3-bd_dom_sf"/>
</dbReference>
<keyword evidence="1" id="KW-0238">DNA-binding</keyword>